<reference evidence="1" key="1">
    <citation type="submission" date="2023-10" db="EMBL/GenBank/DDBJ databases">
        <title>Genome assemblies of two species of porcelain crab, Petrolisthes cinctipes and Petrolisthes manimaculis (Anomura: Porcellanidae).</title>
        <authorList>
            <person name="Angst P."/>
        </authorList>
    </citation>
    <scope>NUCLEOTIDE SEQUENCE</scope>
    <source>
        <strain evidence="1">PB745_01</strain>
        <tissue evidence="1">Gill</tissue>
    </source>
</reference>
<comment type="caution">
    <text evidence="1">The sequence shown here is derived from an EMBL/GenBank/DDBJ whole genome shotgun (WGS) entry which is preliminary data.</text>
</comment>
<name>A0AAE1EVP3_PETCI</name>
<sequence length="158" mass="16691">MSEGLVNTHLCPLPSASQPLLSPHKSHPSPPACASPLQPVALPFSQASPFQPVPLPSNLCLSPPACASPLLTLTVYTLTSPTTFCVPSQCLNISPHYQPISSLHPVPVAPSPIKFHSLSLILCPHLTSPYLTFDPCAPLPHPKTNHSREGGIDLVVPP</sequence>
<evidence type="ECO:0000313" key="2">
    <source>
        <dbReference type="Proteomes" id="UP001286313"/>
    </source>
</evidence>
<evidence type="ECO:0000313" key="1">
    <source>
        <dbReference type="EMBL" id="KAK3862249.1"/>
    </source>
</evidence>
<protein>
    <submittedName>
        <fullName evidence="1">Uncharacterized protein</fullName>
    </submittedName>
</protein>
<gene>
    <name evidence="1" type="ORF">Pcinc_031869</name>
</gene>
<proteinExistence type="predicted"/>
<accession>A0AAE1EVP3</accession>
<dbReference type="AlphaFoldDB" id="A0AAE1EVP3"/>
<dbReference type="EMBL" id="JAWQEG010004286">
    <property type="protein sequence ID" value="KAK3862249.1"/>
    <property type="molecule type" value="Genomic_DNA"/>
</dbReference>
<dbReference type="Proteomes" id="UP001286313">
    <property type="component" value="Unassembled WGS sequence"/>
</dbReference>
<organism evidence="1 2">
    <name type="scientific">Petrolisthes cinctipes</name>
    <name type="common">Flat porcelain crab</name>
    <dbReference type="NCBI Taxonomy" id="88211"/>
    <lineage>
        <taxon>Eukaryota</taxon>
        <taxon>Metazoa</taxon>
        <taxon>Ecdysozoa</taxon>
        <taxon>Arthropoda</taxon>
        <taxon>Crustacea</taxon>
        <taxon>Multicrustacea</taxon>
        <taxon>Malacostraca</taxon>
        <taxon>Eumalacostraca</taxon>
        <taxon>Eucarida</taxon>
        <taxon>Decapoda</taxon>
        <taxon>Pleocyemata</taxon>
        <taxon>Anomura</taxon>
        <taxon>Galatheoidea</taxon>
        <taxon>Porcellanidae</taxon>
        <taxon>Petrolisthes</taxon>
    </lineage>
</organism>
<keyword evidence="2" id="KW-1185">Reference proteome</keyword>